<dbReference type="InterPro" id="IPR003938">
    <property type="entry name" value="K_chnl_volt-dep_EAG/ELK/ERG"/>
</dbReference>
<evidence type="ECO:0000256" key="9">
    <source>
        <dbReference type="ARBA" id="ARBA00023065"/>
    </source>
</evidence>
<keyword evidence="2" id="KW-0813">Transport</keyword>
<feature type="domain" description="Cyclic nucleotide-binding" evidence="13">
    <location>
        <begin position="408"/>
        <end position="453"/>
    </location>
</feature>
<dbReference type="InterPro" id="IPR050818">
    <property type="entry name" value="KCNH_animal-type"/>
</dbReference>
<feature type="non-terminal residue" evidence="14">
    <location>
        <position position="505"/>
    </location>
</feature>
<evidence type="ECO:0000259" key="13">
    <source>
        <dbReference type="PROSITE" id="PS50042"/>
    </source>
</evidence>
<keyword evidence="6" id="KW-0851">Voltage-gated channel</keyword>
<evidence type="ECO:0000256" key="2">
    <source>
        <dbReference type="ARBA" id="ARBA00022448"/>
    </source>
</evidence>
<dbReference type="PANTHER" id="PTHR10217">
    <property type="entry name" value="VOLTAGE AND LIGAND GATED POTASSIUM CHANNEL"/>
    <property type="match status" value="1"/>
</dbReference>
<dbReference type="PANTHER" id="PTHR10217:SF435">
    <property type="entry name" value="POTASSIUM VOLTAGE-GATED CHANNEL PROTEIN EAG"/>
    <property type="match status" value="1"/>
</dbReference>
<keyword evidence="11" id="KW-0407">Ion channel</keyword>
<evidence type="ECO:0000256" key="11">
    <source>
        <dbReference type="ARBA" id="ARBA00023303"/>
    </source>
</evidence>
<dbReference type="Pfam" id="PF00520">
    <property type="entry name" value="Ion_trans"/>
    <property type="match status" value="1"/>
</dbReference>
<keyword evidence="4 12" id="KW-0812">Transmembrane</keyword>
<comment type="subcellular location">
    <subcellularLocation>
        <location evidence="1">Membrane</location>
        <topology evidence="1">Multi-pass membrane protein</topology>
    </subcellularLocation>
</comment>
<dbReference type="Gene3D" id="2.60.120.10">
    <property type="entry name" value="Jelly Rolls"/>
    <property type="match status" value="1"/>
</dbReference>
<dbReference type="AlphaFoldDB" id="A0A699YL84"/>
<evidence type="ECO:0000256" key="5">
    <source>
        <dbReference type="ARBA" id="ARBA00022826"/>
    </source>
</evidence>
<keyword evidence="3" id="KW-0633">Potassium transport</keyword>
<evidence type="ECO:0000256" key="8">
    <source>
        <dbReference type="ARBA" id="ARBA00022989"/>
    </source>
</evidence>
<dbReference type="SUPFAM" id="SSF51206">
    <property type="entry name" value="cAMP-binding domain-like"/>
    <property type="match status" value="1"/>
</dbReference>
<dbReference type="InterPro" id="IPR000595">
    <property type="entry name" value="cNMP-bd_dom"/>
</dbReference>
<dbReference type="GO" id="GO:0005886">
    <property type="term" value="C:plasma membrane"/>
    <property type="evidence" value="ECO:0007669"/>
    <property type="project" value="TreeGrafter"/>
</dbReference>
<feature type="transmembrane region" description="Helical" evidence="12">
    <location>
        <begin position="233"/>
        <end position="253"/>
    </location>
</feature>
<evidence type="ECO:0000256" key="7">
    <source>
        <dbReference type="ARBA" id="ARBA00022958"/>
    </source>
</evidence>
<feature type="transmembrane region" description="Helical" evidence="12">
    <location>
        <begin position="304"/>
        <end position="328"/>
    </location>
</feature>
<reference evidence="14 15" key="1">
    <citation type="submission" date="2020-02" db="EMBL/GenBank/DDBJ databases">
        <title>Draft genome sequence of Haematococcus lacustris strain NIES-144.</title>
        <authorList>
            <person name="Morimoto D."/>
            <person name="Nakagawa S."/>
            <person name="Yoshida T."/>
            <person name="Sawayama S."/>
        </authorList>
    </citation>
    <scope>NUCLEOTIDE SEQUENCE [LARGE SCALE GENOMIC DNA]</scope>
    <source>
        <strain evidence="14 15">NIES-144</strain>
    </source>
</reference>
<dbReference type="InterPro" id="IPR018490">
    <property type="entry name" value="cNMP-bd_dom_sf"/>
</dbReference>
<dbReference type="SUPFAM" id="SSF81324">
    <property type="entry name" value="Voltage-gated potassium channels"/>
    <property type="match status" value="1"/>
</dbReference>
<evidence type="ECO:0000256" key="6">
    <source>
        <dbReference type="ARBA" id="ARBA00022882"/>
    </source>
</evidence>
<dbReference type="PRINTS" id="PR01463">
    <property type="entry name" value="EAGCHANLFMLY"/>
</dbReference>
<proteinExistence type="predicted"/>
<feature type="transmembrane region" description="Helical" evidence="12">
    <location>
        <begin position="273"/>
        <end position="292"/>
    </location>
</feature>
<keyword evidence="8 12" id="KW-1133">Transmembrane helix</keyword>
<dbReference type="Proteomes" id="UP000485058">
    <property type="component" value="Unassembled WGS sequence"/>
</dbReference>
<evidence type="ECO:0000256" key="3">
    <source>
        <dbReference type="ARBA" id="ARBA00022538"/>
    </source>
</evidence>
<keyword evidence="5" id="KW-0631">Potassium channel</keyword>
<keyword evidence="7" id="KW-0630">Potassium</keyword>
<dbReference type="GO" id="GO:0005249">
    <property type="term" value="F:voltage-gated potassium channel activity"/>
    <property type="evidence" value="ECO:0007669"/>
    <property type="project" value="InterPro"/>
</dbReference>
<evidence type="ECO:0000256" key="1">
    <source>
        <dbReference type="ARBA" id="ARBA00004141"/>
    </source>
</evidence>
<dbReference type="InterPro" id="IPR005821">
    <property type="entry name" value="Ion_trans_dom"/>
</dbReference>
<evidence type="ECO:0000256" key="12">
    <source>
        <dbReference type="SAM" id="Phobius"/>
    </source>
</evidence>
<evidence type="ECO:0000256" key="10">
    <source>
        <dbReference type="ARBA" id="ARBA00023136"/>
    </source>
</evidence>
<evidence type="ECO:0000313" key="14">
    <source>
        <dbReference type="EMBL" id="GFH10810.1"/>
    </source>
</evidence>
<dbReference type="EMBL" id="BLLF01000349">
    <property type="protein sequence ID" value="GFH10810.1"/>
    <property type="molecule type" value="Genomic_DNA"/>
</dbReference>
<name>A0A699YL84_HAELA</name>
<dbReference type="Gene3D" id="1.10.287.70">
    <property type="match status" value="1"/>
</dbReference>
<dbReference type="GO" id="GO:0034702">
    <property type="term" value="C:monoatomic ion channel complex"/>
    <property type="evidence" value="ECO:0007669"/>
    <property type="project" value="UniProtKB-KW"/>
</dbReference>
<dbReference type="PROSITE" id="PS50042">
    <property type="entry name" value="CNMP_BINDING_3"/>
    <property type="match status" value="1"/>
</dbReference>
<keyword evidence="10 12" id="KW-0472">Membrane</keyword>
<accession>A0A699YL84</accession>
<feature type="non-terminal residue" evidence="14">
    <location>
        <position position="1"/>
    </location>
</feature>
<comment type="caution">
    <text evidence="14">The sequence shown here is derived from an EMBL/GenBank/DDBJ whole genome shotgun (WGS) entry which is preliminary data.</text>
</comment>
<dbReference type="GO" id="GO:0042391">
    <property type="term" value="P:regulation of membrane potential"/>
    <property type="evidence" value="ECO:0007669"/>
    <property type="project" value="TreeGrafter"/>
</dbReference>
<sequence length="505" mass="57160">MNTSQPELTAARSVKFAGENADRPNGYISQSAARGKLTRSVASAASFLGGGGSAMSKSAARRRRMWRRVAMRCNPRYWVLVLDKTLPIIHPDSLGRRMWDVTILILVVYNVIMVPYEVGFSQPLPRILDPMNFGIDGLFAIDICLNYRTAYVDHTATLIRDGKKIAAHYTRTWFLVDLVATVPFDALVSAFSSNLSQTQLTALALLRTPRLLRLIRLLRFLDRMKGANYMRMIKLLFFMASVAHWVACMWHLLYKLLQSSWLDWTFDSIGSGTGELTYFLFAYLNSFLLMIGNDMQPLNDYERLYSVFVLILGACFYAIIVGNISLLVNNMNPTASRHKFKKDIVQNTIRYLGAPQPLVNRVDSYFNYLTTYSHPGPDGMGLVQQLPTSMFQDISVWMHKDLVNRVPLFKETEDAFITQLVMRLRLHVFLQGEVIFRIGDVGHEMFFITKASACSNSYAVPLISLTCATTHFCLAPIEGRTNKLSALNCKPHPCSRQEATHCTQV</sequence>
<evidence type="ECO:0000313" key="15">
    <source>
        <dbReference type="Proteomes" id="UP000485058"/>
    </source>
</evidence>
<evidence type="ECO:0000256" key="4">
    <source>
        <dbReference type="ARBA" id="ARBA00022692"/>
    </source>
</evidence>
<keyword evidence="15" id="KW-1185">Reference proteome</keyword>
<dbReference type="InterPro" id="IPR014710">
    <property type="entry name" value="RmlC-like_jellyroll"/>
</dbReference>
<keyword evidence="9" id="KW-0406">Ion transport</keyword>
<gene>
    <name evidence="14" type="ORF">HaLaN_06193</name>
</gene>
<organism evidence="14 15">
    <name type="scientific">Haematococcus lacustris</name>
    <name type="common">Green alga</name>
    <name type="synonym">Haematococcus pluvialis</name>
    <dbReference type="NCBI Taxonomy" id="44745"/>
    <lineage>
        <taxon>Eukaryota</taxon>
        <taxon>Viridiplantae</taxon>
        <taxon>Chlorophyta</taxon>
        <taxon>core chlorophytes</taxon>
        <taxon>Chlorophyceae</taxon>
        <taxon>CS clade</taxon>
        <taxon>Chlamydomonadales</taxon>
        <taxon>Haematococcaceae</taxon>
        <taxon>Haematococcus</taxon>
    </lineage>
</organism>
<protein>
    <submittedName>
        <fullName evidence="14">Cyclic nucleotide-binding domain-containing protein</fullName>
    </submittedName>
</protein>